<reference evidence="1 2" key="1">
    <citation type="submission" date="2015-01" db="EMBL/GenBank/DDBJ databases">
        <title>Evolution of Trichinella species and genotypes.</title>
        <authorList>
            <person name="Korhonen P.K."/>
            <person name="Edoardo P."/>
            <person name="Giuseppe L.R."/>
            <person name="Gasser R.B."/>
        </authorList>
    </citation>
    <scope>NUCLEOTIDE SEQUENCE [LARGE SCALE GENOMIC DNA]</scope>
    <source>
        <strain evidence="1">ISS1980</strain>
    </source>
</reference>
<name>A0A0V1MBH8_9BILA</name>
<dbReference type="Proteomes" id="UP000054843">
    <property type="component" value="Unassembled WGS sequence"/>
</dbReference>
<comment type="caution">
    <text evidence="1">The sequence shown here is derived from an EMBL/GenBank/DDBJ whole genome shotgun (WGS) entry which is preliminary data.</text>
</comment>
<gene>
    <name evidence="1" type="ORF">T10_6543</name>
</gene>
<organism evidence="1 2">
    <name type="scientific">Trichinella papuae</name>
    <dbReference type="NCBI Taxonomy" id="268474"/>
    <lineage>
        <taxon>Eukaryota</taxon>
        <taxon>Metazoa</taxon>
        <taxon>Ecdysozoa</taxon>
        <taxon>Nematoda</taxon>
        <taxon>Enoplea</taxon>
        <taxon>Dorylaimia</taxon>
        <taxon>Trichinellida</taxon>
        <taxon>Trichinellidae</taxon>
        <taxon>Trichinella</taxon>
    </lineage>
</organism>
<protein>
    <submittedName>
        <fullName evidence="1">Uncharacterized protein</fullName>
    </submittedName>
</protein>
<sequence length="78" mass="9298">MAGTIKHFNTTTLGYLLLQHELIEHCLLHFQALLIFRLGTLSIRKRQTKQLSDLKLRLWEFRHTSKRELRHQFLSASL</sequence>
<keyword evidence="2" id="KW-1185">Reference proteome</keyword>
<accession>A0A0V1MBH8</accession>
<dbReference type="AlphaFoldDB" id="A0A0V1MBH8"/>
<proteinExistence type="predicted"/>
<evidence type="ECO:0000313" key="2">
    <source>
        <dbReference type="Proteomes" id="UP000054843"/>
    </source>
</evidence>
<dbReference type="EMBL" id="JYDO01000143">
    <property type="protein sequence ID" value="KRZ69176.1"/>
    <property type="molecule type" value="Genomic_DNA"/>
</dbReference>
<evidence type="ECO:0000313" key="1">
    <source>
        <dbReference type="EMBL" id="KRZ69176.1"/>
    </source>
</evidence>